<sequence>MSYHIAVDIGASSGRLILATYHDQKIIFEEIHRFKNGFSLVDGHERWNITELCHEVLTGLQLAKKRGIEQCTVGIDTWAVDYVLLDENGQLIAEPIAYRDNRTNNAMNEFEQFISKENIYQKTGIQFLNFNTLYQLFKESPKSLSKAKHLLFIPDYLGYVLTGRRVGEKSNVSSSQFLNLDTGTYDKELLDKANVPISILPELVDSGTTLGPLKTSLKETGLYPACEVIAVATHDTASAVVGIPVVESSGNWAYLSSGTWSLIGVELTEPINGPEALEANYTNEWGAEHTYRFLKNITGMWSIQEIARMMNYELSYAEMAKAASQVEPFQQFIDLNDERFTNPDNMIEAIRSYCRETNQIVPQTVGELVMAVYSNLALSYAYEMGRIERLTGTKLDTLHVVGGGSNVQLLNQLTADLLGIPLLAGPGEGTAIGNILIQMINQKVFDNLAEARQFLATQIEVKTYTPQTTYPNDLMSRYIAKVK</sequence>
<evidence type="ECO:0000256" key="6">
    <source>
        <dbReference type="ARBA" id="ARBA00023308"/>
    </source>
</evidence>
<evidence type="ECO:0000256" key="3">
    <source>
        <dbReference type="ARBA" id="ARBA00022741"/>
    </source>
</evidence>
<dbReference type="CDD" id="cd07771">
    <property type="entry name" value="ASKHA_NBD_FGGY_RhaB-like"/>
    <property type="match status" value="1"/>
</dbReference>
<protein>
    <recommendedName>
        <fullName evidence="7">Rhamnulokinase</fullName>
        <ecNumber evidence="7">2.7.1.5</ecNumber>
    </recommendedName>
</protein>
<dbReference type="PANTHER" id="PTHR43095">
    <property type="entry name" value="SUGAR KINASE"/>
    <property type="match status" value="1"/>
</dbReference>
<reference evidence="8 9" key="1">
    <citation type="journal article" date="2020" name="Biotechnol. Biofuels">
        <title>New insights from the biogas microbiome by comprehensive genome-resolved metagenomics of nearly 1600 species originating from multiple anaerobic digesters.</title>
        <authorList>
            <person name="Campanaro S."/>
            <person name="Treu L."/>
            <person name="Rodriguez-R L.M."/>
            <person name="Kovalovszki A."/>
            <person name="Ziels R.M."/>
            <person name="Maus I."/>
            <person name="Zhu X."/>
            <person name="Kougias P.G."/>
            <person name="Basile A."/>
            <person name="Luo G."/>
            <person name="Schluter A."/>
            <person name="Konstantinidis K.T."/>
            <person name="Angelidaki I."/>
        </authorList>
    </citation>
    <scope>NUCLEOTIDE SEQUENCE [LARGE SCALE GENOMIC DNA]</scope>
    <source>
        <strain evidence="8">AS23ysBPME_34</strain>
    </source>
</reference>
<dbReference type="InterPro" id="IPR000577">
    <property type="entry name" value="Carb_kinase_FGGY"/>
</dbReference>
<comment type="similarity">
    <text evidence="1">Belongs to the FGGY kinase family.</text>
</comment>
<dbReference type="InterPro" id="IPR013449">
    <property type="entry name" value="Rhamnulokinase"/>
</dbReference>
<keyword evidence="3" id="KW-0547">Nucleotide-binding</keyword>
<proteinExistence type="inferred from homology"/>
<dbReference type="EMBL" id="JAAYSM010000355">
    <property type="protein sequence ID" value="NLJ19162.1"/>
    <property type="molecule type" value="Genomic_DNA"/>
</dbReference>
<evidence type="ECO:0000313" key="8">
    <source>
        <dbReference type="EMBL" id="NLJ19162.1"/>
    </source>
</evidence>
<evidence type="ECO:0000256" key="2">
    <source>
        <dbReference type="ARBA" id="ARBA00022679"/>
    </source>
</evidence>
<keyword evidence="5" id="KW-0067">ATP-binding</keyword>
<evidence type="ECO:0000256" key="4">
    <source>
        <dbReference type="ARBA" id="ARBA00022777"/>
    </source>
</evidence>
<dbReference type="RefSeq" id="WP_276649506.1">
    <property type="nucleotide sequence ID" value="NZ_JAAYSM010000355.1"/>
</dbReference>
<dbReference type="InterPro" id="IPR043129">
    <property type="entry name" value="ATPase_NBD"/>
</dbReference>
<dbReference type="AlphaFoldDB" id="A0A7X8C5C6"/>
<name>A0A7X8C5C6_9LACT</name>
<gene>
    <name evidence="8" type="primary">rhaB</name>
    <name evidence="8" type="ORF">GX355_09900</name>
</gene>
<dbReference type="GO" id="GO:0019301">
    <property type="term" value="P:rhamnose catabolic process"/>
    <property type="evidence" value="ECO:0007669"/>
    <property type="project" value="UniProtKB-UniRule"/>
</dbReference>
<dbReference type="Gene3D" id="3.30.420.40">
    <property type="match status" value="2"/>
</dbReference>
<organism evidence="8 9">
    <name type="scientific">Globicatella sulfidifaciens</name>
    <dbReference type="NCBI Taxonomy" id="136093"/>
    <lineage>
        <taxon>Bacteria</taxon>
        <taxon>Bacillati</taxon>
        <taxon>Bacillota</taxon>
        <taxon>Bacilli</taxon>
        <taxon>Lactobacillales</taxon>
        <taxon>Aerococcaceae</taxon>
        <taxon>Globicatella</taxon>
    </lineage>
</organism>
<evidence type="ECO:0000256" key="1">
    <source>
        <dbReference type="ARBA" id="ARBA00009156"/>
    </source>
</evidence>
<dbReference type="GO" id="GO:0005524">
    <property type="term" value="F:ATP binding"/>
    <property type="evidence" value="ECO:0007669"/>
    <property type="project" value="UniProtKB-KW"/>
</dbReference>
<dbReference type="PANTHER" id="PTHR43095:SF5">
    <property type="entry name" value="XYLULOSE KINASE"/>
    <property type="match status" value="1"/>
</dbReference>
<dbReference type="InterPro" id="IPR018485">
    <property type="entry name" value="FGGY_C"/>
</dbReference>
<dbReference type="GO" id="GO:0008993">
    <property type="term" value="F:rhamnulokinase activity"/>
    <property type="evidence" value="ECO:0007669"/>
    <property type="project" value="UniProtKB-UniRule"/>
</dbReference>
<dbReference type="EC" id="2.7.1.5" evidence="7"/>
<dbReference type="InterPro" id="IPR018484">
    <property type="entry name" value="FGGY_N"/>
</dbReference>
<dbReference type="NCBIfam" id="TIGR02627">
    <property type="entry name" value="rhamnulo_kin"/>
    <property type="match status" value="1"/>
</dbReference>
<accession>A0A7X8C5C6</accession>
<dbReference type="Proteomes" id="UP000541058">
    <property type="component" value="Unassembled WGS sequence"/>
</dbReference>
<evidence type="ECO:0000256" key="5">
    <source>
        <dbReference type="ARBA" id="ARBA00022840"/>
    </source>
</evidence>
<dbReference type="InterPro" id="IPR050406">
    <property type="entry name" value="FGGY_Carb_Kinase"/>
</dbReference>
<dbReference type="PIRSF" id="PIRSF000538">
    <property type="entry name" value="GlpK"/>
    <property type="match status" value="1"/>
</dbReference>
<keyword evidence="4 8" id="KW-0418">Kinase</keyword>
<keyword evidence="6" id="KW-0684">Rhamnose metabolism</keyword>
<dbReference type="Pfam" id="PF00370">
    <property type="entry name" value="FGGY_N"/>
    <property type="match status" value="1"/>
</dbReference>
<dbReference type="Pfam" id="PF02782">
    <property type="entry name" value="FGGY_C"/>
    <property type="match status" value="1"/>
</dbReference>
<evidence type="ECO:0000256" key="7">
    <source>
        <dbReference type="NCBIfam" id="TIGR02627"/>
    </source>
</evidence>
<dbReference type="SUPFAM" id="SSF53067">
    <property type="entry name" value="Actin-like ATPase domain"/>
    <property type="match status" value="2"/>
</dbReference>
<comment type="caution">
    <text evidence="8">The sequence shown here is derived from an EMBL/GenBank/DDBJ whole genome shotgun (WGS) entry which is preliminary data.</text>
</comment>
<keyword evidence="2 8" id="KW-0808">Transferase</keyword>
<evidence type="ECO:0000313" key="9">
    <source>
        <dbReference type="Proteomes" id="UP000541058"/>
    </source>
</evidence>